<dbReference type="EMBL" id="JARAYU010000001">
    <property type="protein sequence ID" value="MDX3698434.1"/>
    <property type="molecule type" value="Genomic_DNA"/>
</dbReference>
<organism evidence="1 2">
    <name type="scientific">Streptomyces europaeiscabiei</name>
    <dbReference type="NCBI Taxonomy" id="146819"/>
    <lineage>
        <taxon>Bacteria</taxon>
        <taxon>Bacillati</taxon>
        <taxon>Actinomycetota</taxon>
        <taxon>Actinomycetes</taxon>
        <taxon>Kitasatosporales</taxon>
        <taxon>Streptomycetaceae</taxon>
        <taxon>Streptomyces</taxon>
    </lineage>
</organism>
<proteinExistence type="predicted"/>
<evidence type="ECO:0000313" key="2">
    <source>
        <dbReference type="Proteomes" id="UP001271274"/>
    </source>
</evidence>
<protein>
    <submittedName>
        <fullName evidence="1">Uncharacterized protein</fullName>
    </submittedName>
</protein>
<accession>A0ABU4N9T1</accession>
<sequence length="76" mass="8288">MALYEVKRTDTVQPGEFDNALVVAGGTALARSLVKHLLPDRKGVKVEAHKVDIVHSAGLLVAYFDETQPHVSDFTD</sequence>
<keyword evidence="2" id="KW-1185">Reference proteome</keyword>
<name>A0ABU4N9T1_9ACTN</name>
<dbReference type="RefSeq" id="WP_319061399.1">
    <property type="nucleotide sequence ID" value="NZ_JARAYT010000001.1"/>
</dbReference>
<reference evidence="1 2" key="1">
    <citation type="journal article" date="2023" name="Microb. Genom.">
        <title>Mesoterricola silvestris gen. nov., sp. nov., Mesoterricola sediminis sp. nov., Geothrix oryzae sp. nov., Geothrix edaphica sp. nov., Geothrix rubra sp. nov., and Geothrix limicola sp. nov., six novel members of Acidobacteriota isolated from soils.</title>
        <authorList>
            <person name="Weisberg A.J."/>
            <person name="Pearce E."/>
            <person name="Kramer C.G."/>
            <person name="Chang J.H."/>
            <person name="Clarke C.R."/>
        </authorList>
    </citation>
    <scope>NUCLEOTIDE SEQUENCE [LARGE SCALE GENOMIC DNA]</scope>
    <source>
        <strain evidence="1 2">ID09-01A</strain>
    </source>
</reference>
<comment type="caution">
    <text evidence="1">The sequence shown here is derived from an EMBL/GenBank/DDBJ whole genome shotgun (WGS) entry which is preliminary data.</text>
</comment>
<evidence type="ECO:0000313" key="1">
    <source>
        <dbReference type="EMBL" id="MDX3698434.1"/>
    </source>
</evidence>
<gene>
    <name evidence="1" type="ORF">PV662_01420</name>
</gene>
<dbReference type="Proteomes" id="UP001271274">
    <property type="component" value="Unassembled WGS sequence"/>
</dbReference>